<dbReference type="WBParaSite" id="JU765_v2.g8066.t1">
    <property type="protein sequence ID" value="JU765_v2.g8066.t1"/>
    <property type="gene ID" value="JU765_v2.g8066"/>
</dbReference>
<proteinExistence type="predicted"/>
<name>A0AC34RLN0_9BILA</name>
<reference evidence="2" key="1">
    <citation type="submission" date="2022-11" db="UniProtKB">
        <authorList>
            <consortium name="WormBaseParasite"/>
        </authorList>
    </citation>
    <scope>IDENTIFICATION</scope>
</reference>
<accession>A0AC34RLN0</accession>
<evidence type="ECO:0000313" key="2">
    <source>
        <dbReference type="WBParaSite" id="JU765_v2.g8066.t1"/>
    </source>
</evidence>
<organism evidence="1 2">
    <name type="scientific">Panagrolaimus sp. JU765</name>
    <dbReference type="NCBI Taxonomy" id="591449"/>
    <lineage>
        <taxon>Eukaryota</taxon>
        <taxon>Metazoa</taxon>
        <taxon>Ecdysozoa</taxon>
        <taxon>Nematoda</taxon>
        <taxon>Chromadorea</taxon>
        <taxon>Rhabditida</taxon>
        <taxon>Tylenchina</taxon>
        <taxon>Panagrolaimomorpha</taxon>
        <taxon>Panagrolaimoidea</taxon>
        <taxon>Panagrolaimidae</taxon>
        <taxon>Panagrolaimus</taxon>
    </lineage>
</organism>
<dbReference type="Proteomes" id="UP000887576">
    <property type="component" value="Unplaced"/>
</dbReference>
<protein>
    <submittedName>
        <fullName evidence="2">Uncharacterized protein</fullName>
    </submittedName>
</protein>
<sequence length="487" mass="55222">MSSEANHYYDSGIIKYNGMAQFAKEKEICKITEELRKTFHLHGFHELSGHMVIPGSLTRYSQADAFRVLEETGFTVSVCPNLRTNFIRFCDENFIEFTKRFSIGKILRSNEDPGLHPFESMECAVDIVAPTSSSRKMAKEIITLLIDLQNNVRMLSESKPILYLGHSKLLESICISNGCTDSTMLYDISDCLHKLTFSDEASLKEQVERLQEDAKISFTMASSISEMIKPAKNFEELKARFQNLLQHETKEIKDPANIAINEISQLLDDLPSDYHQKMFIVFHPGLPCYPDIFNDGLIYLSKLKVPWMKDPVFWGGRYASVLSSKRYIGDLVTSVSAYGLNISIENLLRIQEKTSPSFVFSTLVYPITSDAEEKADEIVQELRQNGISSSVYYGYPSADALFSYCEAMKIPCVLTISSDCDDVVFYKDIKLTKSSEKGTYKNYDPTEMTREDVIETIKELKAQSYKSSNEKPSLSEEPTTSDKMNAV</sequence>
<evidence type="ECO:0000313" key="1">
    <source>
        <dbReference type="Proteomes" id="UP000887576"/>
    </source>
</evidence>